<dbReference type="GO" id="GO:0000974">
    <property type="term" value="C:Prp19 complex"/>
    <property type="evidence" value="ECO:0007669"/>
    <property type="project" value="TreeGrafter"/>
</dbReference>
<comment type="caution">
    <text evidence="3">The sequence shown here is derived from an EMBL/GenBank/DDBJ whole genome shotgun (WGS) entry which is preliminary data.</text>
</comment>
<dbReference type="Pfam" id="PF23231">
    <property type="entry name" value="HAT_Syf1_CNRKL1_C"/>
    <property type="match status" value="1"/>
</dbReference>
<name>A0A7J6WAB3_THATH</name>
<feature type="domain" description="Pre-mRNA-splicing factor Syf1/CRNKL1-like C-terminal HAT-repeats" evidence="2">
    <location>
        <begin position="1"/>
        <end position="92"/>
    </location>
</feature>
<keyword evidence="1" id="KW-0677">Repeat</keyword>
<dbReference type="PANTHER" id="PTHR11246:SF5">
    <property type="entry name" value="PRE-MRNA-SPLICING FACTOR SYF1"/>
    <property type="match status" value="1"/>
</dbReference>
<reference evidence="3 4" key="1">
    <citation type="submission" date="2020-06" db="EMBL/GenBank/DDBJ databases">
        <title>Transcriptomic and genomic resources for Thalictrum thalictroides and T. hernandezii: Facilitating candidate gene discovery in an emerging model plant lineage.</title>
        <authorList>
            <person name="Arias T."/>
            <person name="Riano-Pachon D.M."/>
            <person name="Di Stilio V.S."/>
        </authorList>
    </citation>
    <scope>NUCLEOTIDE SEQUENCE [LARGE SCALE GENOMIC DNA]</scope>
    <source>
        <strain evidence="4">cv. WT478/WT964</strain>
        <tissue evidence="3">Leaves</tissue>
    </source>
</reference>
<dbReference type="GO" id="GO:0000349">
    <property type="term" value="P:generation of catalytic spliceosome for first transesterification step"/>
    <property type="evidence" value="ECO:0007669"/>
    <property type="project" value="TreeGrafter"/>
</dbReference>
<sequence>MCMNYADLENNLGEIDKARAIYTFASQFADAQYDTDFWSKWLEFEVRHGNPRTFQEMLQNNRTDDKIDIAQKADIPSKLKVVETNKDKHRHRDTELDTLEKIKRQRLG</sequence>
<keyword evidence="4" id="KW-1185">Reference proteome</keyword>
<evidence type="ECO:0000259" key="2">
    <source>
        <dbReference type="Pfam" id="PF23231"/>
    </source>
</evidence>
<dbReference type="OrthoDB" id="1676350at2759"/>
<dbReference type="Proteomes" id="UP000554482">
    <property type="component" value="Unassembled WGS sequence"/>
</dbReference>
<gene>
    <name evidence="3" type="ORF">FRX31_016050</name>
</gene>
<evidence type="ECO:0000313" key="3">
    <source>
        <dbReference type="EMBL" id="KAF5194366.1"/>
    </source>
</evidence>
<dbReference type="InterPro" id="IPR011990">
    <property type="entry name" value="TPR-like_helical_dom_sf"/>
</dbReference>
<dbReference type="GO" id="GO:0071014">
    <property type="term" value="C:post-mRNA release spliceosomal complex"/>
    <property type="evidence" value="ECO:0007669"/>
    <property type="project" value="TreeGrafter"/>
</dbReference>
<dbReference type="InterPro" id="IPR045075">
    <property type="entry name" value="Syf1-like"/>
</dbReference>
<accession>A0A7J6WAB3</accession>
<evidence type="ECO:0000256" key="1">
    <source>
        <dbReference type="ARBA" id="ARBA00022737"/>
    </source>
</evidence>
<dbReference type="InterPro" id="IPR055430">
    <property type="entry name" value="HAT_Syf1_CNRKL1_C"/>
</dbReference>
<evidence type="ECO:0000313" key="4">
    <source>
        <dbReference type="Proteomes" id="UP000554482"/>
    </source>
</evidence>
<protein>
    <submittedName>
        <fullName evidence="3">Pre-mRNA-splicing factor SYF1-like</fullName>
    </submittedName>
</protein>
<dbReference type="SUPFAM" id="SSF48452">
    <property type="entry name" value="TPR-like"/>
    <property type="match status" value="1"/>
</dbReference>
<dbReference type="AlphaFoldDB" id="A0A7J6WAB3"/>
<dbReference type="Gene3D" id="1.25.40.10">
    <property type="entry name" value="Tetratricopeptide repeat domain"/>
    <property type="match status" value="1"/>
</dbReference>
<dbReference type="GO" id="GO:0071007">
    <property type="term" value="C:U2-type catalytic step 2 spliceosome"/>
    <property type="evidence" value="ECO:0007669"/>
    <property type="project" value="TreeGrafter"/>
</dbReference>
<proteinExistence type="predicted"/>
<organism evidence="3 4">
    <name type="scientific">Thalictrum thalictroides</name>
    <name type="common">Rue-anemone</name>
    <name type="synonym">Anemone thalictroides</name>
    <dbReference type="NCBI Taxonomy" id="46969"/>
    <lineage>
        <taxon>Eukaryota</taxon>
        <taxon>Viridiplantae</taxon>
        <taxon>Streptophyta</taxon>
        <taxon>Embryophyta</taxon>
        <taxon>Tracheophyta</taxon>
        <taxon>Spermatophyta</taxon>
        <taxon>Magnoliopsida</taxon>
        <taxon>Ranunculales</taxon>
        <taxon>Ranunculaceae</taxon>
        <taxon>Thalictroideae</taxon>
        <taxon>Thalictrum</taxon>
    </lineage>
</organism>
<dbReference type="EMBL" id="JABWDY010018806">
    <property type="protein sequence ID" value="KAF5194366.1"/>
    <property type="molecule type" value="Genomic_DNA"/>
</dbReference>
<dbReference type="PANTHER" id="PTHR11246">
    <property type="entry name" value="PRE-MRNA SPLICING FACTOR"/>
    <property type="match status" value="1"/>
</dbReference>